<proteinExistence type="predicted"/>
<comment type="caution">
    <text evidence="1">The sequence shown here is derived from an EMBL/GenBank/DDBJ whole genome shotgun (WGS) entry which is preliminary data.</text>
</comment>
<gene>
    <name evidence="1" type="ORF">Ocin01_19836</name>
</gene>
<reference evidence="1 2" key="1">
    <citation type="journal article" date="2016" name="Genome Biol. Evol.">
        <title>Gene Family Evolution Reflects Adaptation to Soil Environmental Stressors in the Genome of the Collembolan Orchesella cincta.</title>
        <authorList>
            <person name="Faddeeva-Vakhrusheva A."/>
            <person name="Derks M.F."/>
            <person name="Anvar S.Y."/>
            <person name="Agamennone V."/>
            <person name="Suring W."/>
            <person name="Smit S."/>
            <person name="van Straalen N.M."/>
            <person name="Roelofs D."/>
        </authorList>
    </citation>
    <scope>NUCLEOTIDE SEQUENCE [LARGE SCALE GENOMIC DNA]</scope>
    <source>
        <tissue evidence="1">Mixed pool</tissue>
    </source>
</reference>
<evidence type="ECO:0000313" key="1">
    <source>
        <dbReference type="EMBL" id="ODM86846.1"/>
    </source>
</evidence>
<dbReference type="EMBL" id="LJIJ01007002">
    <property type="protein sequence ID" value="ODM86846.1"/>
    <property type="molecule type" value="Genomic_DNA"/>
</dbReference>
<dbReference type="Proteomes" id="UP000094527">
    <property type="component" value="Unassembled WGS sequence"/>
</dbReference>
<protein>
    <submittedName>
        <fullName evidence="1">Uncharacterized protein</fullName>
    </submittedName>
</protein>
<sequence>DRLVNLIGRSGNGEETYSFHLVRIRVNLQNFSGDQQNAYIDERRTELQAAIKTACAFAGSSSAGAIKLRKLRRSSDSSRTSASSSSAATKQVSDKSTSDAAFDVTRALIKTAKALARSHSTSEVLTLNLTNLLILRQSFSESDCSTLVESVSREIMVVIKAEVGGPGHGRSLVEKSKPFMSQGELLLVMTYILGAAENDNYECMYRVACEDPNQAKDYLKASQRCIHDLESTAPNKIVTPTLVTHQDSNTLPGPHVMACSFSTKLRPMTWTHNLRLR</sequence>
<name>A0A1D2M1K7_ORCCI</name>
<accession>A0A1D2M1K7</accession>
<evidence type="ECO:0000313" key="2">
    <source>
        <dbReference type="Proteomes" id="UP000094527"/>
    </source>
</evidence>
<feature type="non-terminal residue" evidence="1">
    <location>
        <position position="1"/>
    </location>
</feature>
<organism evidence="1 2">
    <name type="scientific">Orchesella cincta</name>
    <name type="common">Springtail</name>
    <name type="synonym">Podura cincta</name>
    <dbReference type="NCBI Taxonomy" id="48709"/>
    <lineage>
        <taxon>Eukaryota</taxon>
        <taxon>Metazoa</taxon>
        <taxon>Ecdysozoa</taxon>
        <taxon>Arthropoda</taxon>
        <taxon>Hexapoda</taxon>
        <taxon>Collembola</taxon>
        <taxon>Entomobryomorpha</taxon>
        <taxon>Entomobryoidea</taxon>
        <taxon>Orchesellidae</taxon>
        <taxon>Orchesellinae</taxon>
        <taxon>Orchesella</taxon>
    </lineage>
</organism>
<dbReference type="AlphaFoldDB" id="A0A1D2M1K7"/>
<keyword evidence="2" id="KW-1185">Reference proteome</keyword>